<evidence type="ECO:0000313" key="9">
    <source>
        <dbReference type="Proteomes" id="UP001056291"/>
    </source>
</evidence>
<dbReference type="PANTHER" id="PTHR46679:SF1">
    <property type="entry name" value="GLUTAREDOXIN-2, MITOCHONDRIAL"/>
    <property type="match status" value="1"/>
</dbReference>
<protein>
    <recommendedName>
        <fullName evidence="7">Glutaredoxin domain-containing protein</fullName>
    </recommendedName>
</protein>
<evidence type="ECO:0000256" key="5">
    <source>
        <dbReference type="ARBA" id="ARBA00023284"/>
    </source>
</evidence>
<organism evidence="8 9">
    <name type="scientific">Sneathiella marina</name>
    <dbReference type="NCBI Taxonomy" id="2950108"/>
    <lineage>
        <taxon>Bacteria</taxon>
        <taxon>Pseudomonadati</taxon>
        <taxon>Pseudomonadota</taxon>
        <taxon>Alphaproteobacteria</taxon>
        <taxon>Sneathiellales</taxon>
        <taxon>Sneathiellaceae</taxon>
        <taxon>Sneathiella</taxon>
    </lineage>
</organism>
<keyword evidence="9" id="KW-1185">Reference proteome</keyword>
<feature type="compositionally biased region" description="Polar residues" evidence="6">
    <location>
        <begin position="195"/>
        <end position="209"/>
    </location>
</feature>
<dbReference type="Proteomes" id="UP001056291">
    <property type="component" value="Chromosome"/>
</dbReference>
<evidence type="ECO:0000313" key="8">
    <source>
        <dbReference type="EMBL" id="USG61919.1"/>
    </source>
</evidence>
<comment type="similarity">
    <text evidence="1">Belongs to the glutaredoxin family.</text>
</comment>
<dbReference type="PANTHER" id="PTHR46679">
    <property type="match status" value="1"/>
</dbReference>
<evidence type="ECO:0000256" key="1">
    <source>
        <dbReference type="ARBA" id="ARBA00007787"/>
    </source>
</evidence>
<dbReference type="InterPro" id="IPR036249">
    <property type="entry name" value="Thioredoxin-like_sf"/>
</dbReference>
<name>A0ABY4W523_9PROT</name>
<dbReference type="RefSeq" id="WP_251935330.1">
    <property type="nucleotide sequence ID" value="NZ_CP098747.1"/>
</dbReference>
<keyword evidence="2" id="KW-0813">Transport</keyword>
<sequence length="209" mass="23036">MTAKSVNLTLYRWAGAWGPFKVNIPCGECSLTVDVITDTLETELAGISVELEIKDWLTEWWKPLPKGGWHAPIVLVDGKLVSQGRALNRGVLTEAVIAAHVEKTEVDGNHLYGKSTCPHCVRAKTYFEQANVDYKYHDVVKDSRALYEMLGRVKPIVGPKTPITVPQIWIEGAYIGGADQLGQKLGLDVEPNLDRGQNSMTSRPSLKPA</sequence>
<evidence type="ECO:0000256" key="3">
    <source>
        <dbReference type="ARBA" id="ARBA00022982"/>
    </source>
</evidence>
<feature type="domain" description="Glutaredoxin" evidence="7">
    <location>
        <begin position="111"/>
        <end position="175"/>
    </location>
</feature>
<feature type="region of interest" description="Disordered" evidence="6">
    <location>
        <begin position="190"/>
        <end position="209"/>
    </location>
</feature>
<keyword evidence="5" id="KW-0676">Redox-active center</keyword>
<keyword evidence="3" id="KW-0249">Electron transport</keyword>
<evidence type="ECO:0000259" key="7">
    <source>
        <dbReference type="Pfam" id="PF00462"/>
    </source>
</evidence>
<evidence type="ECO:0000256" key="2">
    <source>
        <dbReference type="ARBA" id="ARBA00022448"/>
    </source>
</evidence>
<evidence type="ECO:0000256" key="6">
    <source>
        <dbReference type="SAM" id="MobiDB-lite"/>
    </source>
</evidence>
<dbReference type="SUPFAM" id="SSF52833">
    <property type="entry name" value="Thioredoxin-like"/>
    <property type="match status" value="1"/>
</dbReference>
<keyword evidence="4" id="KW-1015">Disulfide bond</keyword>
<dbReference type="EMBL" id="CP098747">
    <property type="protein sequence ID" value="USG61919.1"/>
    <property type="molecule type" value="Genomic_DNA"/>
</dbReference>
<reference evidence="8" key="1">
    <citation type="submission" date="2022-06" db="EMBL/GenBank/DDBJ databases">
        <title>Sneathiella actinostolidae sp. nov., isolated from a sea anemonein the Western Pacific Ocean.</title>
        <authorList>
            <person name="Wei M.J."/>
        </authorList>
    </citation>
    <scope>NUCLEOTIDE SEQUENCE</scope>
    <source>
        <strain evidence="8">PHK-P5</strain>
    </source>
</reference>
<evidence type="ECO:0000256" key="4">
    <source>
        <dbReference type="ARBA" id="ARBA00023157"/>
    </source>
</evidence>
<dbReference type="Pfam" id="PF00462">
    <property type="entry name" value="Glutaredoxin"/>
    <property type="match status" value="1"/>
</dbReference>
<dbReference type="InterPro" id="IPR002109">
    <property type="entry name" value="Glutaredoxin"/>
</dbReference>
<dbReference type="PROSITE" id="PS51354">
    <property type="entry name" value="GLUTAREDOXIN_2"/>
    <property type="match status" value="1"/>
</dbReference>
<gene>
    <name evidence="8" type="ORF">NBZ79_02890</name>
</gene>
<dbReference type="Gene3D" id="3.40.30.10">
    <property type="entry name" value="Glutaredoxin"/>
    <property type="match status" value="1"/>
</dbReference>
<proteinExistence type="inferred from homology"/>
<accession>A0ABY4W523</accession>